<feature type="transmembrane region" description="Helical" evidence="1">
    <location>
        <begin position="65"/>
        <end position="85"/>
    </location>
</feature>
<evidence type="ECO:0000313" key="5">
    <source>
        <dbReference type="Proteomes" id="UP000001283"/>
    </source>
</evidence>
<name>A0A8D3X3F9_PRIMW</name>
<feature type="transmembrane region" description="Helical" evidence="1">
    <location>
        <begin position="122"/>
        <end position="140"/>
    </location>
</feature>
<evidence type="ECO:0000256" key="1">
    <source>
        <dbReference type="SAM" id="Phobius"/>
    </source>
</evidence>
<reference evidence="4 5" key="1">
    <citation type="journal article" date="2011" name="J. Bacteriol.">
        <title>Complete genome sequence of the industrial strain Bacillus megaterium WSH-002.</title>
        <authorList>
            <person name="Liu L."/>
            <person name="Li Y."/>
            <person name="Zhang J."/>
            <person name="Zou W."/>
            <person name="Zhou Z."/>
            <person name="Liu J."/>
            <person name="Li X."/>
            <person name="Wang L."/>
            <person name="Chen J."/>
        </authorList>
    </citation>
    <scope>NUCLEOTIDE SEQUENCE [LARGE SCALE GENOMIC DNA]</scope>
    <source>
        <strain evidence="4 5">WSH-002</strain>
    </source>
</reference>
<keyword evidence="1" id="KW-0812">Transmembrane</keyword>
<keyword evidence="1" id="KW-1133">Transmembrane helix</keyword>
<evidence type="ECO:0000313" key="4">
    <source>
        <dbReference type="EMBL" id="AEN91010.1"/>
    </source>
</evidence>
<dbReference type="AlphaFoldDB" id="A0A8D3X3F9"/>
<evidence type="ECO:0000259" key="3">
    <source>
        <dbReference type="Pfam" id="PF04892"/>
    </source>
</evidence>
<dbReference type="NCBIfam" id="NF037970">
    <property type="entry name" value="vanZ_1"/>
    <property type="match status" value="1"/>
</dbReference>
<dbReference type="RefSeq" id="WP_014461209.1">
    <property type="nucleotide sequence ID" value="NC_017138.1"/>
</dbReference>
<feature type="chain" id="PRO_5039336285" evidence="2">
    <location>
        <begin position="21"/>
        <end position="160"/>
    </location>
</feature>
<dbReference type="Proteomes" id="UP000001283">
    <property type="component" value="Chromosome"/>
</dbReference>
<accession>A0A8D3X3F9</accession>
<dbReference type="Pfam" id="PF04892">
    <property type="entry name" value="VanZ"/>
    <property type="match status" value="1"/>
</dbReference>
<organism evidence="4 5">
    <name type="scientific">Priestia megaterium (strain WSH-002)</name>
    <name type="common">Bacillus megaterium</name>
    <dbReference type="NCBI Taxonomy" id="1006007"/>
    <lineage>
        <taxon>Bacteria</taxon>
        <taxon>Bacillati</taxon>
        <taxon>Bacillota</taxon>
        <taxon>Bacilli</taxon>
        <taxon>Bacillales</taxon>
        <taxon>Bacillaceae</taxon>
        <taxon>Priestia</taxon>
    </lineage>
</organism>
<dbReference type="EMBL" id="CP003017">
    <property type="protein sequence ID" value="AEN91010.1"/>
    <property type="molecule type" value="Genomic_DNA"/>
</dbReference>
<proteinExistence type="predicted"/>
<keyword evidence="2" id="KW-0732">Signal</keyword>
<dbReference type="KEGG" id="bmh:BMWSH_4131"/>
<feature type="domain" description="VanZ-like" evidence="3">
    <location>
        <begin position="7"/>
        <end position="139"/>
    </location>
</feature>
<sequence>MIKKIAVILMMLSIAHFSHTPHLQVTDPSSWSNSSVWDHNATLWSILKPGSEFYTSYSYGFNLEFILRKIAHISFFGVLAVLIYWNLKEKPGRYVKAGLLLACFAFLDEVHQAFIIGRDGRIVDVLIDSFGGALFLFLLYKSKTKHRRAERNRYSSSIKK</sequence>
<gene>
    <name evidence="4" type="ORF">BMWSH_4131</name>
</gene>
<dbReference type="InterPro" id="IPR006976">
    <property type="entry name" value="VanZ-like"/>
</dbReference>
<feature type="transmembrane region" description="Helical" evidence="1">
    <location>
        <begin position="97"/>
        <end position="116"/>
    </location>
</feature>
<keyword evidence="1" id="KW-0472">Membrane</keyword>
<evidence type="ECO:0000256" key="2">
    <source>
        <dbReference type="SAM" id="SignalP"/>
    </source>
</evidence>
<protein>
    <submittedName>
        <fullName evidence="4">Acetobutylicum phosphotransbutyrylase</fullName>
    </submittedName>
</protein>
<feature type="signal peptide" evidence="2">
    <location>
        <begin position="1"/>
        <end position="20"/>
    </location>
</feature>